<evidence type="ECO:0000256" key="10">
    <source>
        <dbReference type="SAM" id="MobiDB-lite"/>
    </source>
</evidence>
<evidence type="ECO:0000313" key="13">
    <source>
        <dbReference type="Proteomes" id="UP000492821"/>
    </source>
</evidence>
<feature type="transmembrane region" description="Helical" evidence="11">
    <location>
        <begin position="239"/>
        <end position="259"/>
    </location>
</feature>
<feature type="transmembrane region" description="Helical" evidence="11">
    <location>
        <begin position="286"/>
        <end position="304"/>
    </location>
</feature>
<evidence type="ECO:0000256" key="7">
    <source>
        <dbReference type="ARBA" id="ARBA00023170"/>
    </source>
</evidence>
<keyword evidence="5" id="KW-0297">G-protein coupled receptor</keyword>
<feature type="transmembrane region" description="Helical" evidence="11">
    <location>
        <begin position="63"/>
        <end position="85"/>
    </location>
</feature>
<dbReference type="WBParaSite" id="Pan_g4686.t1">
    <property type="protein sequence ID" value="Pan_g4686.t1"/>
    <property type="gene ID" value="Pan_g4686"/>
</dbReference>
<accession>A0A7E4ZZ35</accession>
<evidence type="ECO:0000256" key="6">
    <source>
        <dbReference type="ARBA" id="ARBA00023136"/>
    </source>
</evidence>
<proteinExistence type="predicted"/>
<evidence type="ECO:0000256" key="8">
    <source>
        <dbReference type="ARBA" id="ARBA00023180"/>
    </source>
</evidence>
<reference evidence="14" key="2">
    <citation type="submission" date="2020-10" db="UniProtKB">
        <authorList>
            <consortium name="WormBaseParasite"/>
        </authorList>
    </citation>
    <scope>IDENTIFICATION</scope>
</reference>
<organism evidence="13 14">
    <name type="scientific">Panagrellus redivivus</name>
    <name type="common">Microworm</name>
    <dbReference type="NCBI Taxonomy" id="6233"/>
    <lineage>
        <taxon>Eukaryota</taxon>
        <taxon>Metazoa</taxon>
        <taxon>Ecdysozoa</taxon>
        <taxon>Nematoda</taxon>
        <taxon>Chromadorea</taxon>
        <taxon>Rhabditida</taxon>
        <taxon>Tylenchina</taxon>
        <taxon>Panagrolaimomorpha</taxon>
        <taxon>Panagrolaimoidea</taxon>
        <taxon>Panagrolaimidae</taxon>
        <taxon>Panagrellus</taxon>
    </lineage>
</organism>
<keyword evidence="9" id="KW-0807">Transducer</keyword>
<feature type="domain" description="G-protein coupled receptors family 1 profile" evidence="12">
    <location>
        <begin position="77"/>
        <end position="346"/>
    </location>
</feature>
<dbReference type="GO" id="GO:0005886">
    <property type="term" value="C:plasma membrane"/>
    <property type="evidence" value="ECO:0007669"/>
    <property type="project" value="UniProtKB-SubCell"/>
</dbReference>
<dbReference type="PRINTS" id="PR00237">
    <property type="entry name" value="GPCRRHODOPSN"/>
</dbReference>
<dbReference type="InterPro" id="IPR017452">
    <property type="entry name" value="GPCR_Rhodpsn_7TM"/>
</dbReference>
<dbReference type="PANTHER" id="PTHR24246">
    <property type="entry name" value="OLFACTORY RECEPTOR AND ADENOSINE RECEPTOR"/>
    <property type="match status" value="1"/>
</dbReference>
<keyword evidence="13" id="KW-1185">Reference proteome</keyword>
<keyword evidence="4 11" id="KW-1133">Transmembrane helix</keyword>
<dbReference type="CDD" id="cd00637">
    <property type="entry name" value="7tm_classA_rhodopsin-like"/>
    <property type="match status" value="1"/>
</dbReference>
<evidence type="ECO:0000256" key="1">
    <source>
        <dbReference type="ARBA" id="ARBA00004651"/>
    </source>
</evidence>
<keyword evidence="8" id="KW-0325">Glycoprotein</keyword>
<feature type="region of interest" description="Disordered" evidence="10">
    <location>
        <begin position="443"/>
        <end position="470"/>
    </location>
</feature>
<name>A0A7E4ZZ35_PANRE</name>
<protein>
    <submittedName>
        <fullName evidence="14">G_PROTEIN_RECEP_F1_2 domain-containing protein</fullName>
    </submittedName>
</protein>
<reference evidence="13" key="1">
    <citation type="journal article" date="2013" name="Genetics">
        <title>The draft genome and transcriptome of Panagrellus redivivus are shaped by the harsh demands of a free-living lifestyle.</title>
        <authorList>
            <person name="Srinivasan J."/>
            <person name="Dillman A.R."/>
            <person name="Macchietto M.G."/>
            <person name="Heikkinen L."/>
            <person name="Lakso M."/>
            <person name="Fracchia K.M."/>
            <person name="Antoshechkin I."/>
            <person name="Mortazavi A."/>
            <person name="Wong G."/>
            <person name="Sternberg P.W."/>
        </authorList>
    </citation>
    <scope>NUCLEOTIDE SEQUENCE [LARGE SCALE GENOMIC DNA]</scope>
    <source>
        <strain evidence="13">MT8872</strain>
    </source>
</reference>
<feature type="transmembrane region" description="Helical" evidence="11">
    <location>
        <begin position="97"/>
        <end position="118"/>
    </location>
</feature>
<feature type="transmembrane region" description="Helical" evidence="11">
    <location>
        <begin position="186"/>
        <end position="206"/>
    </location>
</feature>
<sequence length="470" mass="52216">MSGFCGCTYSPPYDFRPSQEGHEEGKRRDITAQFSIMKTEKNKYLVNAIVNTTTPATMTYYPIFEASMIVSTVAVIALVVNLYVLNCSRYLRRPIGVNLRLCVSLTASDAACALFYILSNLVNIILPTLLQEKSVISNCFTLLIEVLKIATFFASVFNLLALALNHYIGIVYPLRRHAITSSTVRTAIALAYIVPITAFLALFSIVPGGFRAEKAFAFFSKNGCEGGQIFQLLSVRVTIVAPFIVFVLIISFLYLHILLHMQNVSKDPVLTSTHSVQNKRASSRRLLVTIMLLAGSAVIGWLPTLMQYVLFCKGCLIRLQPINAFYVSVISQLVNVLKLLADGFIYASRLVEIRYAMWYFHKGIITKIPGYSSKEYDEIPNEFNRYLSETTDNRSIRARMESAKRARMVLTGRMPDKNNKLTRSMPSGAAKRGLAAHKPLTATTSCGPVALGSNDRTPPEVVESKIAESP</sequence>
<dbReference type="Proteomes" id="UP000492821">
    <property type="component" value="Unassembled WGS sequence"/>
</dbReference>
<feature type="transmembrane region" description="Helical" evidence="11">
    <location>
        <begin position="152"/>
        <end position="174"/>
    </location>
</feature>
<keyword evidence="6 11" id="KW-0472">Membrane</keyword>
<dbReference type="Pfam" id="PF00001">
    <property type="entry name" value="7tm_1"/>
    <property type="match status" value="1"/>
</dbReference>
<evidence type="ECO:0000259" key="12">
    <source>
        <dbReference type="PROSITE" id="PS50262"/>
    </source>
</evidence>
<evidence type="ECO:0000256" key="9">
    <source>
        <dbReference type="ARBA" id="ARBA00023224"/>
    </source>
</evidence>
<evidence type="ECO:0000256" key="4">
    <source>
        <dbReference type="ARBA" id="ARBA00022989"/>
    </source>
</evidence>
<evidence type="ECO:0000256" key="3">
    <source>
        <dbReference type="ARBA" id="ARBA00022692"/>
    </source>
</evidence>
<evidence type="ECO:0000313" key="14">
    <source>
        <dbReference type="WBParaSite" id="Pan_g4686.t1"/>
    </source>
</evidence>
<dbReference type="InterPro" id="IPR000276">
    <property type="entry name" value="GPCR_Rhodpsn"/>
</dbReference>
<dbReference type="PROSITE" id="PS50262">
    <property type="entry name" value="G_PROTEIN_RECEP_F1_2"/>
    <property type="match status" value="1"/>
</dbReference>
<keyword evidence="3 11" id="KW-0812">Transmembrane</keyword>
<evidence type="ECO:0000256" key="11">
    <source>
        <dbReference type="SAM" id="Phobius"/>
    </source>
</evidence>
<keyword evidence="7" id="KW-0675">Receptor</keyword>
<keyword evidence="2" id="KW-1003">Cell membrane</keyword>
<dbReference type="AlphaFoldDB" id="A0A7E4ZZ35"/>
<comment type="subcellular location">
    <subcellularLocation>
        <location evidence="1">Cell membrane</location>
        <topology evidence="1">Multi-pass membrane protein</topology>
    </subcellularLocation>
</comment>
<dbReference type="PANTHER" id="PTHR24246:SF27">
    <property type="entry name" value="ADENOSINE RECEPTOR, ISOFORM A"/>
    <property type="match status" value="1"/>
</dbReference>
<dbReference type="GO" id="GO:0004930">
    <property type="term" value="F:G protein-coupled receptor activity"/>
    <property type="evidence" value="ECO:0007669"/>
    <property type="project" value="UniProtKB-KW"/>
</dbReference>
<dbReference type="SUPFAM" id="SSF81321">
    <property type="entry name" value="Family A G protein-coupled receptor-like"/>
    <property type="match status" value="1"/>
</dbReference>
<evidence type="ECO:0000256" key="5">
    <source>
        <dbReference type="ARBA" id="ARBA00023040"/>
    </source>
</evidence>
<evidence type="ECO:0000256" key="2">
    <source>
        <dbReference type="ARBA" id="ARBA00022475"/>
    </source>
</evidence>
<dbReference type="Gene3D" id="1.20.1070.10">
    <property type="entry name" value="Rhodopsin 7-helix transmembrane proteins"/>
    <property type="match status" value="1"/>
</dbReference>